<evidence type="ECO:0000259" key="7">
    <source>
        <dbReference type="Pfam" id="PF03444"/>
    </source>
</evidence>
<keyword evidence="4 5" id="KW-0804">Transcription</keyword>
<organism evidence="8 9">
    <name type="scientific">Streptococcus pluranimalium</name>
    <dbReference type="NCBI Taxonomy" id="82348"/>
    <lineage>
        <taxon>Bacteria</taxon>
        <taxon>Bacillati</taxon>
        <taxon>Bacillota</taxon>
        <taxon>Bacilli</taxon>
        <taxon>Lactobacillales</taxon>
        <taxon>Streptococcaceae</taxon>
        <taxon>Streptococcus</taxon>
    </lineage>
</organism>
<keyword evidence="1 5" id="KW-0678">Repressor</keyword>
<accession>A0A2L0D682</accession>
<dbReference type="InterPro" id="IPR023120">
    <property type="entry name" value="WHTH_transcript_rep_HrcA_IDD"/>
</dbReference>
<dbReference type="HAMAP" id="MF_00081">
    <property type="entry name" value="HrcA"/>
    <property type="match status" value="1"/>
</dbReference>
<dbReference type="GO" id="GO:0003677">
    <property type="term" value="F:DNA binding"/>
    <property type="evidence" value="ECO:0007669"/>
    <property type="project" value="InterPro"/>
</dbReference>
<dbReference type="EMBL" id="CP025536">
    <property type="protein sequence ID" value="AUW97307.1"/>
    <property type="molecule type" value="Genomic_DNA"/>
</dbReference>
<evidence type="ECO:0000259" key="6">
    <source>
        <dbReference type="Pfam" id="PF01628"/>
    </source>
</evidence>
<evidence type="ECO:0000256" key="1">
    <source>
        <dbReference type="ARBA" id="ARBA00022491"/>
    </source>
</evidence>
<dbReference type="InterPro" id="IPR021153">
    <property type="entry name" value="HrcA_C"/>
</dbReference>
<evidence type="ECO:0000256" key="2">
    <source>
        <dbReference type="ARBA" id="ARBA00023015"/>
    </source>
</evidence>
<name>A0A2L0D682_9STRE</name>
<dbReference type="AlphaFoldDB" id="A0A2L0D682"/>
<gene>
    <name evidence="5" type="primary">hrcA</name>
    <name evidence="8" type="ORF">C0J00_09440</name>
</gene>
<evidence type="ECO:0000256" key="5">
    <source>
        <dbReference type="HAMAP-Rule" id="MF_00081"/>
    </source>
</evidence>
<dbReference type="Pfam" id="PF03444">
    <property type="entry name" value="WHD_HrcA"/>
    <property type="match status" value="1"/>
</dbReference>
<dbReference type="SUPFAM" id="SSF46785">
    <property type="entry name" value="Winged helix' DNA-binding domain"/>
    <property type="match status" value="1"/>
</dbReference>
<dbReference type="Gene3D" id="3.30.390.60">
    <property type="entry name" value="Heat-inducible transcription repressor hrca homolog, domain 3"/>
    <property type="match status" value="1"/>
</dbReference>
<comment type="function">
    <text evidence="5">Negative regulator of class I heat shock genes (grpE-dnaK-dnaJ and groELS operons). Prevents heat-shock induction of these operons.</text>
</comment>
<dbReference type="InterPro" id="IPR036390">
    <property type="entry name" value="WH_DNA-bd_sf"/>
</dbReference>
<dbReference type="PANTHER" id="PTHR34824">
    <property type="entry name" value="HEAT-INDUCIBLE TRANSCRIPTION REPRESSOR HRCA"/>
    <property type="match status" value="1"/>
</dbReference>
<dbReference type="PANTHER" id="PTHR34824:SF1">
    <property type="entry name" value="HEAT-INDUCIBLE TRANSCRIPTION REPRESSOR HRCA"/>
    <property type="match status" value="1"/>
</dbReference>
<sequence>MITPRQNDILNLIIDMFTQTHEPIGSKALQTAIDSSSATIRNEMAKLEKLGFLEKAHTSSGRLPSKAGFQYFVQNSLALDSIDEQDVYQVIKAFDYEAFRLEDIFATASQLLADLTGYTSVILDVEPKHQRLTNFELVQLSNHDALAVMMLDDSKPVTVQFAIPKNFLSKDLETLKNLVNERFLGKAVLDIHYKLLTEVPQVIHKYFTITDNILDLFDYIFQGLFRETILISGKVNALTYADLPTYQFLDNEAKVAMEMRSSLSEKEPTTIQVADSREPALANLTVIRHQFLIPYRGFALLSVIGPVEMDYRRMISLINVVSRVLALKLADYYRYLSGNHYEVN</sequence>
<dbReference type="OrthoDB" id="9783139at2"/>
<keyword evidence="9" id="KW-1185">Reference proteome</keyword>
<dbReference type="PIRSF" id="PIRSF005485">
    <property type="entry name" value="HrcA"/>
    <property type="match status" value="1"/>
</dbReference>
<dbReference type="InterPro" id="IPR036388">
    <property type="entry name" value="WH-like_DNA-bd_sf"/>
</dbReference>
<comment type="similarity">
    <text evidence="5">Belongs to the HrcA family.</text>
</comment>
<dbReference type="Gene3D" id="3.30.450.40">
    <property type="match status" value="1"/>
</dbReference>
<dbReference type="GO" id="GO:0045892">
    <property type="term" value="P:negative regulation of DNA-templated transcription"/>
    <property type="evidence" value="ECO:0007669"/>
    <property type="project" value="UniProtKB-UniRule"/>
</dbReference>
<evidence type="ECO:0000256" key="4">
    <source>
        <dbReference type="ARBA" id="ARBA00023163"/>
    </source>
</evidence>
<proteinExistence type="inferred from homology"/>
<evidence type="ECO:0000313" key="9">
    <source>
        <dbReference type="Proteomes" id="UP000238956"/>
    </source>
</evidence>
<dbReference type="Pfam" id="PF01628">
    <property type="entry name" value="HrcA"/>
    <property type="match status" value="1"/>
</dbReference>
<dbReference type="InterPro" id="IPR005104">
    <property type="entry name" value="WHTH_HrcA_DNA-bd"/>
</dbReference>
<evidence type="ECO:0000256" key="3">
    <source>
        <dbReference type="ARBA" id="ARBA00023016"/>
    </source>
</evidence>
<reference evidence="8 9" key="2">
    <citation type="submission" date="2018-02" db="EMBL/GenBank/DDBJ databases">
        <title>Whole genome sequencing analysis of Streptococcus pluranimalium isolated from cattle infected mastitis in China.</title>
        <authorList>
            <person name="Zhang J.-R."/>
            <person name="Hu G.-Z."/>
        </authorList>
    </citation>
    <scope>NUCLEOTIDE SEQUENCE [LARGE SCALE GENOMIC DNA]</scope>
    <source>
        <strain evidence="8 9">TH11417</strain>
    </source>
</reference>
<keyword evidence="3 5" id="KW-0346">Stress response</keyword>
<dbReference type="NCBIfam" id="TIGR00331">
    <property type="entry name" value="hrcA"/>
    <property type="match status" value="1"/>
</dbReference>
<dbReference type="InterPro" id="IPR002571">
    <property type="entry name" value="HrcA"/>
</dbReference>
<reference evidence="8 9" key="1">
    <citation type="submission" date="2017-12" db="EMBL/GenBank/DDBJ databases">
        <authorList>
            <person name="Hurst M.R.H."/>
        </authorList>
    </citation>
    <scope>NUCLEOTIDE SEQUENCE [LARGE SCALE GENOMIC DNA]</scope>
    <source>
        <strain evidence="8 9">TH11417</strain>
    </source>
</reference>
<keyword evidence="2 5" id="KW-0805">Transcription regulation</keyword>
<evidence type="ECO:0000313" key="8">
    <source>
        <dbReference type="EMBL" id="AUW97307.1"/>
    </source>
</evidence>
<dbReference type="SUPFAM" id="SSF55781">
    <property type="entry name" value="GAF domain-like"/>
    <property type="match status" value="1"/>
</dbReference>
<dbReference type="GeneID" id="98394128"/>
<dbReference type="RefSeq" id="WP_104968612.1">
    <property type="nucleotide sequence ID" value="NZ_CP025536.1"/>
</dbReference>
<dbReference type="KEGG" id="splr:C0J00_09440"/>
<dbReference type="Proteomes" id="UP000238956">
    <property type="component" value="Chromosome"/>
</dbReference>
<dbReference type="Gene3D" id="1.10.10.10">
    <property type="entry name" value="Winged helix-like DNA-binding domain superfamily/Winged helix DNA-binding domain"/>
    <property type="match status" value="1"/>
</dbReference>
<protein>
    <recommendedName>
        <fullName evidence="5">Heat-inducible transcription repressor HrcA</fullName>
    </recommendedName>
</protein>
<dbReference type="InterPro" id="IPR029016">
    <property type="entry name" value="GAF-like_dom_sf"/>
</dbReference>
<feature type="domain" description="Heat-inducible transcription repressor HrcA C-terminal" evidence="6">
    <location>
        <begin position="102"/>
        <end position="315"/>
    </location>
</feature>
<feature type="domain" description="Winged helix-turn-helix transcription repressor HrcA DNA-binding" evidence="7">
    <location>
        <begin position="2"/>
        <end position="55"/>
    </location>
</feature>